<keyword evidence="8" id="KW-0503">Monooxygenase</keyword>
<dbReference type="InterPro" id="IPR036396">
    <property type="entry name" value="Cyt_P450_sf"/>
</dbReference>
<evidence type="ECO:0000256" key="4">
    <source>
        <dbReference type="ARBA" id="ARBA00022617"/>
    </source>
</evidence>
<evidence type="ECO:0000256" key="2">
    <source>
        <dbReference type="ARBA" id="ARBA00005179"/>
    </source>
</evidence>
<comment type="similarity">
    <text evidence="3">Belongs to the cytochrome P450 family.</text>
</comment>
<comment type="caution">
    <text evidence="10">The sequence shown here is derived from an EMBL/GenBank/DDBJ whole genome shotgun (WGS) entry which is preliminary data.</text>
</comment>
<evidence type="ECO:0000256" key="3">
    <source>
        <dbReference type="ARBA" id="ARBA00010617"/>
    </source>
</evidence>
<dbReference type="STRING" id="154538.A0A1M2VWB0"/>
<dbReference type="OMA" id="HHACIGF"/>
<dbReference type="AlphaFoldDB" id="A0A1M2VWB0"/>
<dbReference type="OrthoDB" id="1470350at2759"/>
<feature type="binding site" description="axial binding residue" evidence="9">
    <location>
        <position position="115"/>
    </location>
    <ligand>
        <name>heme</name>
        <dbReference type="ChEBI" id="CHEBI:30413"/>
    </ligand>
    <ligandPart>
        <name>Fe</name>
        <dbReference type="ChEBI" id="CHEBI:18248"/>
    </ligandPart>
</feature>
<evidence type="ECO:0000256" key="1">
    <source>
        <dbReference type="ARBA" id="ARBA00001971"/>
    </source>
</evidence>
<evidence type="ECO:0000256" key="8">
    <source>
        <dbReference type="ARBA" id="ARBA00023033"/>
    </source>
</evidence>
<gene>
    <name evidence="10" type="ORF">TRAPUB_11592</name>
</gene>
<dbReference type="GO" id="GO:0020037">
    <property type="term" value="F:heme binding"/>
    <property type="evidence" value="ECO:0007669"/>
    <property type="project" value="InterPro"/>
</dbReference>
<dbReference type="PANTHER" id="PTHR24305">
    <property type="entry name" value="CYTOCHROME P450"/>
    <property type="match status" value="1"/>
</dbReference>
<name>A0A1M2VWB0_TRAPU</name>
<organism evidence="10 11">
    <name type="scientific">Trametes pubescens</name>
    <name type="common">White-rot fungus</name>
    <dbReference type="NCBI Taxonomy" id="154538"/>
    <lineage>
        <taxon>Eukaryota</taxon>
        <taxon>Fungi</taxon>
        <taxon>Dikarya</taxon>
        <taxon>Basidiomycota</taxon>
        <taxon>Agaricomycotina</taxon>
        <taxon>Agaricomycetes</taxon>
        <taxon>Polyporales</taxon>
        <taxon>Polyporaceae</taxon>
        <taxon>Trametes</taxon>
    </lineage>
</organism>
<evidence type="ECO:0000256" key="9">
    <source>
        <dbReference type="PIRSR" id="PIRSR602403-1"/>
    </source>
</evidence>
<keyword evidence="6" id="KW-0560">Oxidoreductase</keyword>
<comment type="pathway">
    <text evidence="2">Secondary metabolite biosynthesis.</text>
</comment>
<keyword evidence="7 9" id="KW-0408">Iron</keyword>
<dbReference type="GO" id="GO:0016705">
    <property type="term" value="F:oxidoreductase activity, acting on paired donors, with incorporation or reduction of molecular oxygen"/>
    <property type="evidence" value="ECO:0007669"/>
    <property type="project" value="InterPro"/>
</dbReference>
<dbReference type="Pfam" id="PF00067">
    <property type="entry name" value="p450"/>
    <property type="match status" value="1"/>
</dbReference>
<evidence type="ECO:0000313" key="11">
    <source>
        <dbReference type="Proteomes" id="UP000184267"/>
    </source>
</evidence>
<sequence length="179" mass="20197">MDQLNSLPYLDRVVRETLRLYAPVPETTRVAEKDDVIPVSEPFVDRFGQVQDSIRISKGASILIPILALNRSKKYWGEDAHEFKPERWESSSEAAASVPGVWSHLLTFLGGPRACIGYRFSVVETKALIFVLVRAFEFALAVPPEEIEKKTSVVQRPQLRSAPDQGAQMPLLVTRYTRE</sequence>
<dbReference type="EMBL" id="MNAD01000561">
    <property type="protein sequence ID" value="OJT11873.1"/>
    <property type="molecule type" value="Genomic_DNA"/>
</dbReference>
<evidence type="ECO:0000256" key="5">
    <source>
        <dbReference type="ARBA" id="ARBA00022723"/>
    </source>
</evidence>
<dbReference type="PANTHER" id="PTHR24305:SF166">
    <property type="entry name" value="CYTOCHROME P450 12A4, MITOCHONDRIAL-RELATED"/>
    <property type="match status" value="1"/>
</dbReference>
<accession>A0A1M2VWB0</accession>
<protein>
    <submittedName>
        <fullName evidence="10">Cytokinin hydroxylase</fullName>
    </submittedName>
</protein>
<dbReference type="GO" id="GO:0004497">
    <property type="term" value="F:monooxygenase activity"/>
    <property type="evidence" value="ECO:0007669"/>
    <property type="project" value="UniProtKB-KW"/>
</dbReference>
<dbReference type="GO" id="GO:0005506">
    <property type="term" value="F:iron ion binding"/>
    <property type="evidence" value="ECO:0007669"/>
    <property type="project" value="InterPro"/>
</dbReference>
<evidence type="ECO:0000256" key="7">
    <source>
        <dbReference type="ARBA" id="ARBA00023004"/>
    </source>
</evidence>
<dbReference type="InterPro" id="IPR002403">
    <property type="entry name" value="Cyt_P450_E_grp-IV"/>
</dbReference>
<evidence type="ECO:0000256" key="6">
    <source>
        <dbReference type="ARBA" id="ARBA00023002"/>
    </source>
</evidence>
<keyword evidence="4 9" id="KW-0349">Heme</keyword>
<proteinExistence type="inferred from homology"/>
<dbReference type="Proteomes" id="UP000184267">
    <property type="component" value="Unassembled WGS sequence"/>
</dbReference>
<evidence type="ECO:0000313" key="10">
    <source>
        <dbReference type="EMBL" id="OJT11873.1"/>
    </source>
</evidence>
<keyword evidence="5 9" id="KW-0479">Metal-binding</keyword>
<dbReference type="InterPro" id="IPR050121">
    <property type="entry name" value="Cytochrome_P450_monoxygenase"/>
</dbReference>
<dbReference type="SUPFAM" id="SSF48264">
    <property type="entry name" value="Cytochrome P450"/>
    <property type="match status" value="1"/>
</dbReference>
<dbReference type="Gene3D" id="1.10.630.10">
    <property type="entry name" value="Cytochrome P450"/>
    <property type="match status" value="1"/>
</dbReference>
<reference evidence="10 11" key="1">
    <citation type="submission" date="2016-10" db="EMBL/GenBank/DDBJ databases">
        <title>Genome sequence of the basidiomycete white-rot fungus Trametes pubescens.</title>
        <authorList>
            <person name="Makela M.R."/>
            <person name="Granchi Z."/>
            <person name="Peng M."/>
            <person name="De Vries R.P."/>
            <person name="Grigoriev I."/>
            <person name="Riley R."/>
            <person name="Hilden K."/>
        </authorList>
    </citation>
    <scope>NUCLEOTIDE SEQUENCE [LARGE SCALE GENOMIC DNA]</scope>
    <source>
        <strain evidence="10 11">FBCC735</strain>
    </source>
</reference>
<comment type="cofactor">
    <cofactor evidence="1 9">
        <name>heme</name>
        <dbReference type="ChEBI" id="CHEBI:30413"/>
    </cofactor>
</comment>
<keyword evidence="11" id="KW-1185">Reference proteome</keyword>
<dbReference type="PRINTS" id="PR00465">
    <property type="entry name" value="EP450IV"/>
</dbReference>
<dbReference type="InterPro" id="IPR001128">
    <property type="entry name" value="Cyt_P450"/>
</dbReference>